<dbReference type="Gene3D" id="3.80.10.10">
    <property type="entry name" value="Ribonuclease Inhibitor"/>
    <property type="match status" value="1"/>
</dbReference>
<dbReference type="OrthoDB" id="3048040at2759"/>
<accession>A0A8H6S9J6</accession>
<dbReference type="SUPFAM" id="SSF52047">
    <property type="entry name" value="RNI-like"/>
    <property type="match status" value="1"/>
</dbReference>
<evidence type="ECO:0000313" key="2">
    <source>
        <dbReference type="Proteomes" id="UP000636479"/>
    </source>
</evidence>
<evidence type="ECO:0008006" key="3">
    <source>
        <dbReference type="Google" id="ProtNLM"/>
    </source>
</evidence>
<dbReference type="EMBL" id="JACAZF010000009">
    <property type="protein sequence ID" value="KAF7294833.1"/>
    <property type="molecule type" value="Genomic_DNA"/>
</dbReference>
<protein>
    <recommendedName>
        <fullName evidence="3">F-box domain-containing protein</fullName>
    </recommendedName>
</protein>
<name>A0A8H6S9J6_9AGAR</name>
<dbReference type="GeneID" id="59349318"/>
<gene>
    <name evidence="1" type="ORF">MIND_01021200</name>
</gene>
<reference evidence="1" key="1">
    <citation type="submission" date="2020-05" db="EMBL/GenBank/DDBJ databases">
        <title>Mycena genomes resolve the evolution of fungal bioluminescence.</title>
        <authorList>
            <person name="Tsai I.J."/>
        </authorList>
    </citation>
    <scope>NUCLEOTIDE SEQUENCE</scope>
    <source>
        <strain evidence="1">171206Taipei</strain>
    </source>
</reference>
<dbReference type="InterPro" id="IPR032675">
    <property type="entry name" value="LRR_dom_sf"/>
</dbReference>
<keyword evidence="2" id="KW-1185">Reference proteome</keyword>
<evidence type="ECO:0000313" key="1">
    <source>
        <dbReference type="EMBL" id="KAF7294833.1"/>
    </source>
</evidence>
<proteinExistence type="predicted"/>
<dbReference type="Proteomes" id="UP000636479">
    <property type="component" value="Unassembled WGS sequence"/>
</dbReference>
<organism evidence="1 2">
    <name type="scientific">Mycena indigotica</name>
    <dbReference type="NCBI Taxonomy" id="2126181"/>
    <lineage>
        <taxon>Eukaryota</taxon>
        <taxon>Fungi</taxon>
        <taxon>Dikarya</taxon>
        <taxon>Basidiomycota</taxon>
        <taxon>Agaricomycotina</taxon>
        <taxon>Agaricomycetes</taxon>
        <taxon>Agaricomycetidae</taxon>
        <taxon>Agaricales</taxon>
        <taxon>Marasmiineae</taxon>
        <taxon>Mycenaceae</taxon>
        <taxon>Mycena</taxon>
    </lineage>
</organism>
<dbReference type="AlphaFoldDB" id="A0A8H6S9J6"/>
<dbReference type="RefSeq" id="XP_037216196.1">
    <property type="nucleotide sequence ID" value="XM_037366802.1"/>
</dbReference>
<sequence>MDTLPTELLAQIFKCGASEGCHLLIPYKAVNRCWRTAALEYPDLWTSVYPFCSINNNDAVSWTSFCLERSKSCLFDVVLHLPSPPNMALVSKIMLLIAQHIQRLRSLSVFAVDQTNAGEVFALLENAQRAPRLSNLELVCDDTRSISMTAPHDGILISTPALSSLRLHGVRSPVPFVGLRSLDLKGLRTSYADFEAMATASPLLVQLVLPNIRLLVDPQTSTFPPIQMPSLKALALSFAHPPPSNQFNPCHSLLSFLRLPNVEYLELVGSIIPDLAATFHASCFSNLRTLRLVGLTIVSRDPAIQNASYLRSLGTIEELHLIHSYAEYLLPLEQQADRSPKARLSRTRSINFRDEPKAHHRIIHPLNKMIPASRASLPLDNIEAVYPKLRCVCLDTLLAKDAVWLYTFVTERPNIRLVRLSQNINRHFSDSLGLSDGGALQTLPWRNLDRSDHQPVDAGKMLRERVQVEELKAEGLIPWRGPTP</sequence>
<comment type="caution">
    <text evidence="1">The sequence shown here is derived from an EMBL/GenBank/DDBJ whole genome shotgun (WGS) entry which is preliminary data.</text>
</comment>